<evidence type="ECO:0000313" key="1">
    <source>
        <dbReference type="EMBL" id="TNN29371.1"/>
    </source>
</evidence>
<dbReference type="Proteomes" id="UP000314294">
    <property type="component" value="Unassembled WGS sequence"/>
</dbReference>
<sequence length="98" mass="10642">MEEGEEEEEEESAAPAAAVLESGYIYREGEQIKDAETITRTCGLLCSRGGAGQVVMTPLTLEAAQRAGADKGRRDQRRRAAAAALWMDVKLDPMKMVV</sequence>
<organism evidence="1 2">
    <name type="scientific">Liparis tanakae</name>
    <name type="common">Tanaka's snailfish</name>
    <dbReference type="NCBI Taxonomy" id="230148"/>
    <lineage>
        <taxon>Eukaryota</taxon>
        <taxon>Metazoa</taxon>
        <taxon>Chordata</taxon>
        <taxon>Craniata</taxon>
        <taxon>Vertebrata</taxon>
        <taxon>Euteleostomi</taxon>
        <taxon>Actinopterygii</taxon>
        <taxon>Neopterygii</taxon>
        <taxon>Teleostei</taxon>
        <taxon>Neoteleostei</taxon>
        <taxon>Acanthomorphata</taxon>
        <taxon>Eupercaria</taxon>
        <taxon>Perciformes</taxon>
        <taxon>Cottioidei</taxon>
        <taxon>Cottales</taxon>
        <taxon>Liparidae</taxon>
        <taxon>Liparis</taxon>
    </lineage>
</organism>
<proteinExistence type="predicted"/>
<keyword evidence="2" id="KW-1185">Reference proteome</keyword>
<dbReference type="AlphaFoldDB" id="A0A4Z2ELD4"/>
<accession>A0A4Z2ELD4</accession>
<evidence type="ECO:0000313" key="2">
    <source>
        <dbReference type="Proteomes" id="UP000314294"/>
    </source>
</evidence>
<gene>
    <name evidence="1" type="ORF">EYF80_060482</name>
</gene>
<dbReference type="EMBL" id="SRLO01005735">
    <property type="protein sequence ID" value="TNN29371.1"/>
    <property type="molecule type" value="Genomic_DNA"/>
</dbReference>
<comment type="caution">
    <text evidence="1">The sequence shown here is derived from an EMBL/GenBank/DDBJ whole genome shotgun (WGS) entry which is preliminary data.</text>
</comment>
<reference evidence="1 2" key="1">
    <citation type="submission" date="2019-03" db="EMBL/GenBank/DDBJ databases">
        <title>First draft genome of Liparis tanakae, snailfish: a comprehensive survey of snailfish specific genes.</title>
        <authorList>
            <person name="Kim W."/>
            <person name="Song I."/>
            <person name="Jeong J.-H."/>
            <person name="Kim D."/>
            <person name="Kim S."/>
            <person name="Ryu S."/>
            <person name="Song J.Y."/>
            <person name="Lee S.K."/>
        </authorList>
    </citation>
    <scope>NUCLEOTIDE SEQUENCE [LARGE SCALE GENOMIC DNA]</scope>
    <source>
        <tissue evidence="1">Muscle</tissue>
    </source>
</reference>
<protein>
    <submittedName>
        <fullName evidence="1">Uncharacterized protein</fullName>
    </submittedName>
</protein>
<name>A0A4Z2ELD4_9TELE</name>